<reference evidence="1" key="1">
    <citation type="journal article" date="2014" name="Front. Microbiol.">
        <title>High frequency of phylogenetically diverse reductive dehalogenase-homologous genes in deep subseafloor sedimentary metagenomes.</title>
        <authorList>
            <person name="Kawai M."/>
            <person name="Futagami T."/>
            <person name="Toyoda A."/>
            <person name="Takaki Y."/>
            <person name="Nishi S."/>
            <person name="Hori S."/>
            <person name="Arai W."/>
            <person name="Tsubouchi T."/>
            <person name="Morono Y."/>
            <person name="Uchiyama I."/>
            <person name="Ito T."/>
            <person name="Fujiyama A."/>
            <person name="Inagaki F."/>
            <person name="Takami H."/>
        </authorList>
    </citation>
    <scope>NUCLEOTIDE SEQUENCE</scope>
    <source>
        <strain evidence="1">Expedition CK06-06</strain>
    </source>
</reference>
<proteinExistence type="predicted"/>
<name>X0WQ68_9ZZZZ</name>
<accession>X0WQ68</accession>
<comment type="caution">
    <text evidence="1">The sequence shown here is derived from an EMBL/GenBank/DDBJ whole genome shotgun (WGS) entry which is preliminary data.</text>
</comment>
<organism evidence="1">
    <name type="scientific">marine sediment metagenome</name>
    <dbReference type="NCBI Taxonomy" id="412755"/>
    <lineage>
        <taxon>unclassified sequences</taxon>
        <taxon>metagenomes</taxon>
        <taxon>ecological metagenomes</taxon>
    </lineage>
</organism>
<gene>
    <name evidence="1" type="ORF">S01H1_61031</name>
</gene>
<protein>
    <submittedName>
        <fullName evidence="1">Uncharacterized protein</fullName>
    </submittedName>
</protein>
<evidence type="ECO:0000313" key="1">
    <source>
        <dbReference type="EMBL" id="GAG25352.1"/>
    </source>
</evidence>
<feature type="non-terminal residue" evidence="1">
    <location>
        <position position="1"/>
    </location>
</feature>
<dbReference type="EMBL" id="BARS01039998">
    <property type="protein sequence ID" value="GAG25352.1"/>
    <property type="molecule type" value="Genomic_DNA"/>
</dbReference>
<dbReference type="AlphaFoldDB" id="X0WQ68"/>
<sequence length="80" mass="9183">SDIWQEIGKKILPNQIEELLEANEGKMLQRNVIDYFKHTASPTTTKKAIREAIYQKLIIKEILSEKGSPSLLKIKKGDFI</sequence>